<proteinExistence type="predicted"/>
<protein>
    <submittedName>
        <fullName evidence="1">Uncharacterized protein</fullName>
    </submittedName>
</protein>
<organism evidence="1 2">
    <name type="scientific">Rhodocollybia butyracea</name>
    <dbReference type="NCBI Taxonomy" id="206335"/>
    <lineage>
        <taxon>Eukaryota</taxon>
        <taxon>Fungi</taxon>
        <taxon>Dikarya</taxon>
        <taxon>Basidiomycota</taxon>
        <taxon>Agaricomycotina</taxon>
        <taxon>Agaricomycetes</taxon>
        <taxon>Agaricomycetidae</taxon>
        <taxon>Agaricales</taxon>
        <taxon>Marasmiineae</taxon>
        <taxon>Omphalotaceae</taxon>
        <taxon>Rhodocollybia</taxon>
    </lineage>
</organism>
<comment type="caution">
    <text evidence="1">The sequence shown here is derived from an EMBL/GenBank/DDBJ whole genome shotgun (WGS) entry which is preliminary data.</text>
</comment>
<name>A0A9P5P5G2_9AGAR</name>
<evidence type="ECO:0000313" key="1">
    <source>
        <dbReference type="EMBL" id="KAF9042674.1"/>
    </source>
</evidence>
<accession>A0A9P5P5G2</accession>
<dbReference type="EMBL" id="JADNRY010000543">
    <property type="protein sequence ID" value="KAF9042674.1"/>
    <property type="molecule type" value="Genomic_DNA"/>
</dbReference>
<evidence type="ECO:0000313" key="2">
    <source>
        <dbReference type="Proteomes" id="UP000772434"/>
    </source>
</evidence>
<gene>
    <name evidence="1" type="ORF">BDP27DRAFT_1244376</name>
</gene>
<dbReference type="Proteomes" id="UP000772434">
    <property type="component" value="Unassembled WGS sequence"/>
</dbReference>
<keyword evidence="2" id="KW-1185">Reference proteome</keyword>
<reference evidence="1" key="1">
    <citation type="submission" date="2020-11" db="EMBL/GenBank/DDBJ databases">
        <authorList>
            <consortium name="DOE Joint Genome Institute"/>
            <person name="Ahrendt S."/>
            <person name="Riley R."/>
            <person name="Andreopoulos W."/>
            <person name="Labutti K."/>
            <person name="Pangilinan J."/>
            <person name="Ruiz-Duenas F.J."/>
            <person name="Barrasa J.M."/>
            <person name="Sanchez-Garcia M."/>
            <person name="Camarero S."/>
            <person name="Miyauchi S."/>
            <person name="Serrano A."/>
            <person name="Linde D."/>
            <person name="Babiker R."/>
            <person name="Drula E."/>
            <person name="Ayuso-Fernandez I."/>
            <person name="Pacheco R."/>
            <person name="Padilla G."/>
            <person name="Ferreira P."/>
            <person name="Barriuso J."/>
            <person name="Kellner H."/>
            <person name="Castanera R."/>
            <person name="Alfaro M."/>
            <person name="Ramirez L."/>
            <person name="Pisabarro A.G."/>
            <person name="Kuo A."/>
            <person name="Tritt A."/>
            <person name="Lipzen A."/>
            <person name="He G."/>
            <person name="Yan M."/>
            <person name="Ng V."/>
            <person name="Cullen D."/>
            <person name="Martin F."/>
            <person name="Rosso M.-N."/>
            <person name="Henrissat B."/>
            <person name="Hibbett D."/>
            <person name="Martinez A.T."/>
            <person name="Grigoriev I.V."/>
        </authorList>
    </citation>
    <scope>NUCLEOTIDE SEQUENCE</scope>
    <source>
        <strain evidence="1">AH 40177</strain>
    </source>
</reference>
<dbReference type="OrthoDB" id="3247418at2759"/>
<sequence>MVETGTPETLPHIQKVIRETVAPSWLNSVQKNYGDAKAGSIKVDEWQTLNSVFLPIALITLWDDVSESGLLLKALHHTMALFQATIIACRYTTTAPRVQAFREYIDLWVQHLWTLIPGVARPNIHAIGHIYDFLLLFGPVLSWWCFPFERLIRVVQKINTNSHIGGRYSYSPKSQAYNCNVGVMESTMIERQTSAAG</sequence>
<dbReference type="AlphaFoldDB" id="A0A9P5P5G2"/>